<evidence type="ECO:0000313" key="3">
    <source>
        <dbReference type="EMBL" id="ALI36258.1"/>
    </source>
</evidence>
<organism evidence="3 4">
    <name type="scientific">Candidatus Nitrosocosmicus oleophilus</name>
    <dbReference type="NCBI Taxonomy" id="1353260"/>
    <lineage>
        <taxon>Archaea</taxon>
        <taxon>Nitrososphaerota</taxon>
        <taxon>Nitrososphaeria</taxon>
        <taxon>Nitrososphaerales</taxon>
        <taxon>Nitrososphaeraceae</taxon>
        <taxon>Candidatus Nitrosocosmicus</taxon>
    </lineage>
</organism>
<keyword evidence="2" id="KW-0472">Membrane</keyword>
<keyword evidence="2" id="KW-1133">Transmembrane helix</keyword>
<feature type="transmembrane region" description="Helical" evidence="2">
    <location>
        <begin position="12"/>
        <end position="32"/>
    </location>
</feature>
<feature type="region of interest" description="Disordered" evidence="1">
    <location>
        <begin position="61"/>
        <end position="83"/>
    </location>
</feature>
<accession>A0A654LXP6</accession>
<reference evidence="4" key="1">
    <citation type="submission" date="2015-10" db="EMBL/GenBank/DDBJ databases">
        <title>Niche specialization of a soil ammonia-oxidizing archaeon, Candidatus Nitrosocosmicus oleophilus.</title>
        <authorList>
            <person name="Jung M.-Y."/>
            <person name="Rhee S.-K."/>
        </authorList>
    </citation>
    <scope>NUCLEOTIDE SEQUENCE [LARGE SCALE GENOMIC DNA]</scope>
    <source>
        <strain evidence="4">MY3</strain>
    </source>
</reference>
<dbReference type="KEGG" id="taa:NMY3_02057"/>
<dbReference type="AlphaFoldDB" id="A0A654LXP6"/>
<evidence type="ECO:0000256" key="2">
    <source>
        <dbReference type="SAM" id="Phobius"/>
    </source>
</evidence>
<sequence>MLKTDISQKGKTVALFVMLVFAIAGLTAVTSLSNSSVAAQGPVNLSDPSVVAELSGLNKHPNLTPGNVSKSSVEAQTQDSDPNDCFRTNNNLDTCPMHSHFKGLSNSTTDCFKIVGEGKVSTGDAQNYTNSVQSFFSLLAANNKLTSINENIAEGSGPITNMKGIWDLMGNEVMTRNDRQMVLDEIDSILAAAQPGFTQIQQDGLNFCFTDETDALGASPNY</sequence>
<dbReference type="Proteomes" id="UP000058925">
    <property type="component" value="Chromosome"/>
</dbReference>
<name>A0A654LXP6_9ARCH</name>
<protein>
    <submittedName>
        <fullName evidence="3">Uncharacterized protein</fullName>
    </submittedName>
</protein>
<evidence type="ECO:0000256" key="1">
    <source>
        <dbReference type="SAM" id="MobiDB-lite"/>
    </source>
</evidence>
<keyword evidence="2" id="KW-0812">Transmembrane</keyword>
<evidence type="ECO:0000313" key="4">
    <source>
        <dbReference type="Proteomes" id="UP000058925"/>
    </source>
</evidence>
<dbReference type="EMBL" id="CP012850">
    <property type="protein sequence ID" value="ALI36258.1"/>
    <property type="molecule type" value="Genomic_DNA"/>
</dbReference>
<keyword evidence="4" id="KW-1185">Reference proteome</keyword>
<feature type="compositionally biased region" description="Polar residues" evidence="1">
    <location>
        <begin position="64"/>
        <end position="83"/>
    </location>
</feature>
<proteinExistence type="predicted"/>
<gene>
    <name evidence="3" type="ORF">NMY3_02057</name>
</gene>